<evidence type="ECO:0000313" key="3">
    <source>
        <dbReference type="EMBL" id="MXQ68002.1"/>
    </source>
</evidence>
<proteinExistence type="predicted"/>
<gene>
    <name evidence="3" type="ORF">GQ466_28705</name>
</gene>
<keyword evidence="4" id="KW-1185">Reference proteome</keyword>
<keyword evidence="1" id="KW-0175">Coiled coil</keyword>
<feature type="region of interest" description="Disordered" evidence="2">
    <location>
        <begin position="923"/>
        <end position="944"/>
    </location>
</feature>
<dbReference type="RefSeq" id="WP_161106196.1">
    <property type="nucleotide sequence ID" value="NZ_JBHLYI010000021.1"/>
</dbReference>
<name>A0A6I4WMU1_9ACTN</name>
<sequence length="1007" mass="108302">MPEEGPGADRGPLLRFLRDLARARRGPARDLAAYERVHWLAELPGDVYVETDAGPGDVLFSVPMIPLSPPAVIEEFDGWLALRHWYRTLRDLAAVRGDEVVLATGLFTRGAVRDHLLATPVRIVVDERSERVDVVLSGATGLRDRELLDGVPGFTPDRTAWVRDAVENGRGFGLNASVSDVLRKWSGVAFADEDIAFREDWAPEHQGSVPAARLRLAPALVVRPPGRAAVAAYYDEIIAQPWLPAGFGALLAADAPSPLLSAEETDTPRLVAELLGRGSRVLAVTADAASAARLHAALAPGIAELCALPTTSGLVAEAIRGRAAGADPAEQRRRVDELAARVADAEHEAADLRQRLDRVEAGDEPAAVPSWIPPRPGLPETPPISAPEAAELVRLLADRGPDRTGHRDVDPGTLPSAPYVRTLIEAEAAAAERAGAADTEVSAALRRCDTSVLAQLDARAMVVNAALRDLGLTGHPAGWKHTDPTVRAFTDLLARRRPGVWSRVEELTDRAEEAAAALETIAGRLIELPPGDPPLRLLAADARELRGQIAAGVAPRRGVLRVPVHRPTELLAGCFVDGEAVVTVDRLDALHTHVMVLLTCRELQAAWEDAGVSFPADVPLPERVARFRRAHLRLERVRSVKPAVEESVELIAAVGLPIPITHPLQWYGYSAGLEHVLLGQGIERAAGDLAALRDSIPVSRSDPPELTAARAAIDARDAAAYGRALAALAEARHRRAAQLRRDELLERVEFVHAELADRLRAGGADWTDRVASWDEAWRAAALPGPAPAAPSPETLRADAAEAADRHRALAAELTAARAWQAWSDRPGVVPAWIVPLWQVPDVLPPGPDSFDVVLVDGEHGAGAEALFLLWLAPRVVLLGEAGPPLPPPERSPSPDALPPALRDLVTPTTTLYTMLRNRFAKVRSLADEPGPEPERPDESERHGRSIVTYKRPELLALVAQLAAEDPGADDDALVERARRELSCPPSEDGLVEARLRFAVETYRASVD</sequence>
<dbReference type="Proteomes" id="UP000431901">
    <property type="component" value="Unassembled WGS sequence"/>
</dbReference>
<evidence type="ECO:0000313" key="4">
    <source>
        <dbReference type="Proteomes" id="UP000431901"/>
    </source>
</evidence>
<reference evidence="3 4" key="1">
    <citation type="submission" date="2019-12" db="EMBL/GenBank/DDBJ databases">
        <title>Nocardia macrotermitis sp. nov. and Nocardia aurantia sp. nov., isolated from the gut of the fungus growing-termite Macrotermes natalensis.</title>
        <authorList>
            <person name="Christine B."/>
            <person name="Rene B."/>
        </authorList>
    </citation>
    <scope>NUCLEOTIDE SEQUENCE [LARGE SCALE GENOMIC DNA]</scope>
    <source>
        <strain evidence="3 4">DSM 102126</strain>
    </source>
</reference>
<feature type="compositionally biased region" description="Basic and acidic residues" evidence="2">
    <location>
        <begin position="932"/>
        <end position="943"/>
    </location>
</feature>
<comment type="caution">
    <text evidence="3">The sequence shown here is derived from an EMBL/GenBank/DDBJ whole genome shotgun (WGS) entry which is preliminary data.</text>
</comment>
<dbReference type="OrthoDB" id="9757917at2"/>
<accession>A0A6I4WMU1</accession>
<feature type="coiled-coil region" evidence="1">
    <location>
        <begin position="335"/>
        <end position="362"/>
    </location>
</feature>
<dbReference type="EMBL" id="WUTW01000010">
    <property type="protein sequence ID" value="MXQ68002.1"/>
    <property type="molecule type" value="Genomic_DNA"/>
</dbReference>
<evidence type="ECO:0000256" key="1">
    <source>
        <dbReference type="SAM" id="Coils"/>
    </source>
</evidence>
<protein>
    <submittedName>
        <fullName evidence="3">Uncharacterized protein</fullName>
    </submittedName>
</protein>
<evidence type="ECO:0000256" key="2">
    <source>
        <dbReference type="SAM" id="MobiDB-lite"/>
    </source>
</evidence>
<organism evidence="3 4">
    <name type="scientific">Actinomadura rayongensis</name>
    <dbReference type="NCBI Taxonomy" id="1429076"/>
    <lineage>
        <taxon>Bacteria</taxon>
        <taxon>Bacillati</taxon>
        <taxon>Actinomycetota</taxon>
        <taxon>Actinomycetes</taxon>
        <taxon>Streptosporangiales</taxon>
        <taxon>Thermomonosporaceae</taxon>
        <taxon>Actinomadura</taxon>
    </lineage>
</organism>
<dbReference type="AlphaFoldDB" id="A0A6I4WMU1"/>